<dbReference type="EMBL" id="JAVDUI010000001">
    <property type="protein sequence ID" value="MDR6892353.1"/>
    <property type="molecule type" value="Genomic_DNA"/>
</dbReference>
<protein>
    <submittedName>
        <fullName evidence="2">Tight adherence protein B</fullName>
    </submittedName>
</protein>
<dbReference type="RefSeq" id="WP_309851230.1">
    <property type="nucleotide sequence ID" value="NZ_BAAAIU010000003.1"/>
</dbReference>
<dbReference type="PANTHER" id="PTHR35007:SF4">
    <property type="entry name" value="CONSERVED TRANSMEMBRANE PROTEIN-RELATED"/>
    <property type="match status" value="1"/>
</dbReference>
<dbReference type="Proteomes" id="UP001247307">
    <property type="component" value="Unassembled WGS sequence"/>
</dbReference>
<feature type="transmembrane region" description="Helical" evidence="1">
    <location>
        <begin position="208"/>
        <end position="227"/>
    </location>
</feature>
<comment type="caution">
    <text evidence="2">The sequence shown here is derived from an EMBL/GenBank/DDBJ whole genome shotgun (WGS) entry which is preliminary data.</text>
</comment>
<name>A0AAE3YEF3_9MICC</name>
<gene>
    <name evidence="2" type="ORF">J2S35_001293</name>
</gene>
<proteinExistence type="predicted"/>
<sequence>MNRRRIALVSGPGAAAATGVPAASGVTGERVPGRGLLGASRRKRGDAGALVPLVAVLAAHVDSGQGVFAAMRHVAARCQGSEAGGDKAVVRGFGLSLRQADLAQRVGADPARVLVEAAGGSEDPILAGALRDLAACLELSSARGVPLGSLLAHLADSLQARLDAEAALEAVLAGPAATARLLVALPAVGAGLSVVLLGGQWVDAAASPVGRVLLLAGTALMVASRVWTGRILKRARLVEVRA</sequence>
<dbReference type="AlphaFoldDB" id="A0AAE3YEF3"/>
<keyword evidence="1" id="KW-0472">Membrane</keyword>
<evidence type="ECO:0000313" key="2">
    <source>
        <dbReference type="EMBL" id="MDR6892353.1"/>
    </source>
</evidence>
<dbReference type="PANTHER" id="PTHR35007">
    <property type="entry name" value="INTEGRAL MEMBRANE PROTEIN-RELATED"/>
    <property type="match status" value="1"/>
</dbReference>
<organism evidence="2 3">
    <name type="scientific">Falsarthrobacter nasiphocae</name>
    <dbReference type="NCBI Taxonomy" id="189863"/>
    <lineage>
        <taxon>Bacteria</taxon>
        <taxon>Bacillati</taxon>
        <taxon>Actinomycetota</taxon>
        <taxon>Actinomycetes</taxon>
        <taxon>Micrococcales</taxon>
        <taxon>Micrococcaceae</taxon>
        <taxon>Falsarthrobacter</taxon>
    </lineage>
</organism>
<accession>A0AAE3YEF3</accession>
<keyword evidence="1" id="KW-1133">Transmembrane helix</keyword>
<keyword evidence="3" id="KW-1185">Reference proteome</keyword>
<evidence type="ECO:0000313" key="3">
    <source>
        <dbReference type="Proteomes" id="UP001247307"/>
    </source>
</evidence>
<evidence type="ECO:0000256" key="1">
    <source>
        <dbReference type="SAM" id="Phobius"/>
    </source>
</evidence>
<reference evidence="2" key="1">
    <citation type="submission" date="2023-07" db="EMBL/GenBank/DDBJ databases">
        <title>Sequencing the genomes of 1000 actinobacteria strains.</title>
        <authorList>
            <person name="Klenk H.-P."/>
        </authorList>
    </citation>
    <scope>NUCLEOTIDE SEQUENCE</scope>
    <source>
        <strain evidence="2">DSM 13988</strain>
    </source>
</reference>
<feature type="transmembrane region" description="Helical" evidence="1">
    <location>
        <begin position="181"/>
        <end position="202"/>
    </location>
</feature>
<keyword evidence="1" id="KW-0812">Transmembrane</keyword>